<dbReference type="Proteomes" id="UP000641137">
    <property type="component" value="Unassembled WGS sequence"/>
</dbReference>
<sequence length="158" mass="18294">MRQRLLRFPNPFINLDPTITSDMPVSNRAIEPRHMVRSYIAVAIAVALLRPPRLRLQTLLCLWLDPSLLLRNERSGAAIGLAPIEDNRLTIGVMRMVEITPVLGHEAHHWLAVAVMDEERVVRGARSDRLHKRSRKTRQSARYQYCTCAKRFAYRHYS</sequence>
<reference evidence="1" key="1">
    <citation type="journal article" date="2014" name="Int. J. Syst. Evol. Microbiol.">
        <title>Complete genome sequence of Corynebacterium casei LMG S-19264T (=DSM 44701T), isolated from a smear-ripened cheese.</title>
        <authorList>
            <consortium name="US DOE Joint Genome Institute (JGI-PGF)"/>
            <person name="Walter F."/>
            <person name="Albersmeier A."/>
            <person name="Kalinowski J."/>
            <person name="Ruckert C."/>
        </authorList>
    </citation>
    <scope>NUCLEOTIDE SEQUENCE</scope>
    <source>
        <strain evidence="1">KCTC 42097</strain>
    </source>
</reference>
<proteinExistence type="predicted"/>
<name>A0A8J3DGZ1_9HYPH</name>
<evidence type="ECO:0000313" key="1">
    <source>
        <dbReference type="EMBL" id="GHC65774.1"/>
    </source>
</evidence>
<comment type="caution">
    <text evidence="1">The sequence shown here is derived from an EMBL/GenBank/DDBJ whole genome shotgun (WGS) entry which is preliminary data.</text>
</comment>
<protein>
    <submittedName>
        <fullName evidence="1">Uncharacterized protein</fullName>
    </submittedName>
</protein>
<dbReference type="EMBL" id="BMZO01000002">
    <property type="protein sequence ID" value="GHC65774.1"/>
    <property type="molecule type" value="Genomic_DNA"/>
</dbReference>
<evidence type="ECO:0000313" key="2">
    <source>
        <dbReference type="Proteomes" id="UP000641137"/>
    </source>
</evidence>
<organism evidence="1 2">
    <name type="scientific">Limoniibacter endophyticus</name>
    <dbReference type="NCBI Taxonomy" id="1565040"/>
    <lineage>
        <taxon>Bacteria</taxon>
        <taxon>Pseudomonadati</taxon>
        <taxon>Pseudomonadota</taxon>
        <taxon>Alphaproteobacteria</taxon>
        <taxon>Hyphomicrobiales</taxon>
        <taxon>Bartonellaceae</taxon>
        <taxon>Limoniibacter</taxon>
    </lineage>
</organism>
<accession>A0A8J3DGZ1</accession>
<gene>
    <name evidence="1" type="ORF">GCM10010136_08750</name>
</gene>
<dbReference type="AlphaFoldDB" id="A0A8J3DGZ1"/>
<keyword evidence="2" id="KW-1185">Reference proteome</keyword>
<reference evidence="1" key="2">
    <citation type="submission" date="2020-09" db="EMBL/GenBank/DDBJ databases">
        <authorList>
            <person name="Sun Q."/>
            <person name="Kim S."/>
        </authorList>
    </citation>
    <scope>NUCLEOTIDE SEQUENCE</scope>
    <source>
        <strain evidence="1">KCTC 42097</strain>
    </source>
</reference>